<reference evidence="2 3" key="1">
    <citation type="submission" date="2016-09" db="EMBL/GenBank/DDBJ databases">
        <title>Extensive genetic diversity and differential bi-allelic expression allows diatom success in the polar Southern Ocean.</title>
        <authorList>
            <consortium name="DOE Joint Genome Institute"/>
            <person name="Mock T."/>
            <person name="Otillar R.P."/>
            <person name="Strauss J."/>
            <person name="Dupont C."/>
            <person name="Frickenhaus S."/>
            <person name="Maumus F."/>
            <person name="Mcmullan M."/>
            <person name="Sanges R."/>
            <person name="Schmutz J."/>
            <person name="Toseland A."/>
            <person name="Valas R."/>
            <person name="Veluchamy A."/>
            <person name="Ward B.J."/>
            <person name="Allen A."/>
            <person name="Barry K."/>
            <person name="Falciatore A."/>
            <person name="Ferrante M."/>
            <person name="Fortunato A.E."/>
            <person name="Gloeckner G."/>
            <person name="Gruber A."/>
            <person name="Hipkin R."/>
            <person name="Janech M."/>
            <person name="Kroth P."/>
            <person name="Leese F."/>
            <person name="Lindquist E."/>
            <person name="Lyon B.R."/>
            <person name="Martin J."/>
            <person name="Mayer C."/>
            <person name="Parker M."/>
            <person name="Quesneville H."/>
            <person name="Raymond J."/>
            <person name="Uhlig C."/>
            <person name="Valentin K.U."/>
            <person name="Worden A.Z."/>
            <person name="Armbrust E.V."/>
            <person name="Bowler C."/>
            <person name="Green B."/>
            <person name="Moulton V."/>
            <person name="Van Oosterhout C."/>
            <person name="Grigoriev I."/>
        </authorList>
    </citation>
    <scope>NUCLEOTIDE SEQUENCE [LARGE SCALE GENOMIC DNA]</scope>
    <source>
        <strain evidence="2 3">CCMP1102</strain>
    </source>
</reference>
<feature type="transmembrane region" description="Helical" evidence="1">
    <location>
        <begin position="74"/>
        <end position="92"/>
    </location>
</feature>
<feature type="transmembrane region" description="Helical" evidence="1">
    <location>
        <begin position="189"/>
        <end position="208"/>
    </location>
</feature>
<accession>A0A1E7F1X1</accession>
<evidence type="ECO:0000256" key="1">
    <source>
        <dbReference type="SAM" id="Phobius"/>
    </source>
</evidence>
<protein>
    <submittedName>
        <fullName evidence="2">Uncharacterized protein</fullName>
    </submittedName>
</protein>
<dbReference type="KEGG" id="fcy:FRACYDRAFT_263130"/>
<evidence type="ECO:0000313" key="2">
    <source>
        <dbReference type="EMBL" id="OEU12104.1"/>
    </source>
</evidence>
<feature type="transmembrane region" description="Helical" evidence="1">
    <location>
        <begin position="43"/>
        <end position="62"/>
    </location>
</feature>
<dbReference type="AlphaFoldDB" id="A0A1E7F1X1"/>
<keyword evidence="3" id="KW-1185">Reference proteome</keyword>
<keyword evidence="1" id="KW-1133">Transmembrane helix</keyword>
<feature type="transmembrane region" description="Helical" evidence="1">
    <location>
        <begin position="165"/>
        <end position="182"/>
    </location>
</feature>
<keyword evidence="1" id="KW-0812">Transmembrane</keyword>
<feature type="transmembrane region" description="Helical" evidence="1">
    <location>
        <begin position="236"/>
        <end position="252"/>
    </location>
</feature>
<dbReference type="EMBL" id="KV784365">
    <property type="protein sequence ID" value="OEU12104.1"/>
    <property type="molecule type" value="Genomic_DNA"/>
</dbReference>
<gene>
    <name evidence="2" type="ORF">FRACYDRAFT_263130</name>
</gene>
<dbReference type="Proteomes" id="UP000095751">
    <property type="component" value="Unassembled WGS sequence"/>
</dbReference>
<sequence length="280" mass="30843">MSFFEPTSRILYDQNFIDAGCPEADYNQDFELDGTVGTWSTNFAIAFVGVVAFVKLGSYGCATASHYINVLMPYFFLAMGISFFVAAIGHIVVTSRSQKQSKAIFEVITSVFFGGSSILLALYGLALVNICMLSHETWKKGIWWTTLTLLTAVGIYAAFEMMAAISFMGMLVYLTTTVLYLVARPKIYVIKALGTLIMLASLVIQIILRTKCGDPAYVDCFKNCPFNNPMEFNHNGLFHVVYLVGIAILFVAEDRNPSVVTDNGVTETSAEKPNEIDSIP</sequence>
<dbReference type="InParanoid" id="A0A1E7F1X1"/>
<keyword evidence="1" id="KW-0472">Membrane</keyword>
<feature type="transmembrane region" description="Helical" evidence="1">
    <location>
        <begin position="104"/>
        <end position="130"/>
    </location>
</feature>
<organism evidence="2 3">
    <name type="scientific">Fragilariopsis cylindrus CCMP1102</name>
    <dbReference type="NCBI Taxonomy" id="635003"/>
    <lineage>
        <taxon>Eukaryota</taxon>
        <taxon>Sar</taxon>
        <taxon>Stramenopiles</taxon>
        <taxon>Ochrophyta</taxon>
        <taxon>Bacillariophyta</taxon>
        <taxon>Bacillariophyceae</taxon>
        <taxon>Bacillariophycidae</taxon>
        <taxon>Bacillariales</taxon>
        <taxon>Bacillariaceae</taxon>
        <taxon>Fragilariopsis</taxon>
    </lineage>
</organism>
<evidence type="ECO:0000313" key="3">
    <source>
        <dbReference type="Proteomes" id="UP000095751"/>
    </source>
</evidence>
<name>A0A1E7F1X1_9STRA</name>
<proteinExistence type="predicted"/>
<feature type="transmembrane region" description="Helical" evidence="1">
    <location>
        <begin position="142"/>
        <end position="159"/>
    </location>
</feature>